<feature type="compositionally biased region" description="Basic and acidic residues" evidence="1">
    <location>
        <begin position="39"/>
        <end position="52"/>
    </location>
</feature>
<dbReference type="RefSeq" id="WP_183775153.1">
    <property type="nucleotide sequence ID" value="NZ_JACIDK010000005.1"/>
</dbReference>
<keyword evidence="4" id="KW-1185">Reference proteome</keyword>
<organism evidence="3 4">
    <name type="scientific">Phenylobacterium haematophilum</name>
    <dbReference type="NCBI Taxonomy" id="98513"/>
    <lineage>
        <taxon>Bacteria</taxon>
        <taxon>Pseudomonadati</taxon>
        <taxon>Pseudomonadota</taxon>
        <taxon>Alphaproteobacteria</taxon>
        <taxon>Caulobacterales</taxon>
        <taxon>Caulobacteraceae</taxon>
        <taxon>Phenylobacterium</taxon>
    </lineage>
</organism>
<name>A0A840A2E6_9CAUL</name>
<dbReference type="EMBL" id="JACIDK010000005">
    <property type="protein sequence ID" value="MBB3892568.1"/>
    <property type="molecule type" value="Genomic_DNA"/>
</dbReference>
<reference evidence="3 4" key="1">
    <citation type="submission" date="2020-08" db="EMBL/GenBank/DDBJ databases">
        <title>Genomic Encyclopedia of Type Strains, Phase IV (KMG-IV): sequencing the most valuable type-strain genomes for metagenomic binning, comparative biology and taxonomic classification.</title>
        <authorList>
            <person name="Goeker M."/>
        </authorList>
    </citation>
    <scope>NUCLEOTIDE SEQUENCE [LARGE SCALE GENOMIC DNA]</scope>
    <source>
        <strain evidence="3 4">DSM 21793</strain>
    </source>
</reference>
<feature type="region of interest" description="Disordered" evidence="1">
    <location>
        <begin position="80"/>
        <end position="108"/>
    </location>
</feature>
<dbReference type="GO" id="GO:0042597">
    <property type="term" value="C:periplasmic space"/>
    <property type="evidence" value="ECO:0007669"/>
    <property type="project" value="InterPro"/>
</dbReference>
<dbReference type="AlphaFoldDB" id="A0A840A2E6"/>
<evidence type="ECO:0008006" key="5">
    <source>
        <dbReference type="Google" id="ProtNLM"/>
    </source>
</evidence>
<protein>
    <recommendedName>
        <fullName evidence="5">LTXXQ motif family protein</fullName>
    </recommendedName>
</protein>
<dbReference type="Pfam" id="PF07813">
    <property type="entry name" value="LTXXQ"/>
    <property type="match status" value="1"/>
</dbReference>
<feature type="compositionally biased region" description="Low complexity" evidence="1">
    <location>
        <begin position="26"/>
        <end position="38"/>
    </location>
</feature>
<evidence type="ECO:0000313" key="3">
    <source>
        <dbReference type="EMBL" id="MBB3892568.1"/>
    </source>
</evidence>
<accession>A0A840A2E6</accession>
<feature type="compositionally biased region" description="Gly residues" evidence="1">
    <location>
        <begin position="149"/>
        <end position="166"/>
    </location>
</feature>
<feature type="signal peptide" evidence="2">
    <location>
        <begin position="1"/>
        <end position="26"/>
    </location>
</feature>
<feature type="region of interest" description="Disordered" evidence="1">
    <location>
        <begin position="26"/>
        <end position="52"/>
    </location>
</feature>
<feature type="region of interest" description="Disordered" evidence="1">
    <location>
        <begin position="137"/>
        <end position="166"/>
    </location>
</feature>
<gene>
    <name evidence="3" type="ORF">GGQ61_003304</name>
</gene>
<feature type="chain" id="PRO_5032695762" description="LTXXQ motif family protein" evidence="2">
    <location>
        <begin position="27"/>
        <end position="166"/>
    </location>
</feature>
<comment type="caution">
    <text evidence="3">The sequence shown here is derived from an EMBL/GenBank/DDBJ whole genome shotgun (WGS) entry which is preliminary data.</text>
</comment>
<evidence type="ECO:0000256" key="2">
    <source>
        <dbReference type="SAM" id="SignalP"/>
    </source>
</evidence>
<keyword evidence="2" id="KW-0732">Signal</keyword>
<sequence>MTFKKLAPVALGGVLLTGLMASASVAQQPPPAAAAGQPRDGRGEWRRPDPEAMAARRAEHLRAALQLRPDQEPALKAFLDASKPAARPARGDRAAMAQMSTPQRLDAQRARMTERLARFDQRAAATKKFYAQLSPAQQKAFDTLAPRGPGKGKGPGGRGGHGPQRG</sequence>
<dbReference type="InterPro" id="IPR012899">
    <property type="entry name" value="LTXXQ"/>
</dbReference>
<evidence type="ECO:0000313" key="4">
    <source>
        <dbReference type="Proteomes" id="UP000530564"/>
    </source>
</evidence>
<proteinExistence type="predicted"/>
<evidence type="ECO:0000256" key="1">
    <source>
        <dbReference type="SAM" id="MobiDB-lite"/>
    </source>
</evidence>
<dbReference type="Proteomes" id="UP000530564">
    <property type="component" value="Unassembled WGS sequence"/>
</dbReference>